<dbReference type="Proteomes" id="UP000318681">
    <property type="component" value="Unassembled WGS sequence"/>
</dbReference>
<name>A0A558RAF9_9SPHN</name>
<dbReference type="AlphaFoldDB" id="A0A558RAF9"/>
<accession>A0A558RAF9</accession>
<dbReference type="EMBL" id="VNIM01000011">
    <property type="protein sequence ID" value="TVV76351.1"/>
    <property type="molecule type" value="Genomic_DNA"/>
</dbReference>
<keyword evidence="3" id="KW-1185">Reference proteome</keyword>
<protein>
    <submittedName>
        <fullName evidence="2">Uncharacterized protein</fullName>
    </submittedName>
</protein>
<feature type="region of interest" description="Disordered" evidence="1">
    <location>
        <begin position="17"/>
        <end position="62"/>
    </location>
</feature>
<comment type="caution">
    <text evidence="2">The sequence shown here is derived from an EMBL/GenBank/DDBJ whole genome shotgun (WGS) entry which is preliminary data.</text>
</comment>
<organism evidence="2 3">
    <name type="scientific">Alterirhizorhabdus solaris</name>
    <dbReference type="NCBI Taxonomy" id="2529389"/>
    <lineage>
        <taxon>Bacteria</taxon>
        <taxon>Pseudomonadati</taxon>
        <taxon>Pseudomonadota</taxon>
        <taxon>Alphaproteobacteria</taxon>
        <taxon>Sphingomonadales</taxon>
        <taxon>Rhizorhabdaceae</taxon>
        <taxon>Alterirhizorhabdus</taxon>
    </lineage>
</organism>
<feature type="compositionally biased region" description="Basic residues" evidence="1">
    <location>
        <begin position="43"/>
        <end position="62"/>
    </location>
</feature>
<evidence type="ECO:0000313" key="3">
    <source>
        <dbReference type="Proteomes" id="UP000318681"/>
    </source>
</evidence>
<reference evidence="2 3" key="1">
    <citation type="submission" date="2019-07" db="EMBL/GenBank/DDBJ databases">
        <title>Sphingomonas solaris sp. nov., isolated from a solar panel from Boston, Massachusetts.</title>
        <authorList>
            <person name="Tanner K."/>
            <person name="Pascual J."/>
            <person name="Mancuso C."/>
            <person name="Pereto J."/>
            <person name="Khalil A."/>
            <person name="Vilanova C."/>
        </authorList>
    </citation>
    <scope>NUCLEOTIDE SEQUENCE [LARGE SCALE GENOMIC DNA]</scope>
    <source>
        <strain evidence="2 3">R4DWN</strain>
    </source>
</reference>
<dbReference type="RefSeq" id="WP_145148668.1">
    <property type="nucleotide sequence ID" value="NZ_VNIM01000011.1"/>
</dbReference>
<gene>
    <name evidence="2" type="ORF">FOY91_04780</name>
</gene>
<evidence type="ECO:0000256" key="1">
    <source>
        <dbReference type="SAM" id="MobiDB-lite"/>
    </source>
</evidence>
<sequence length="62" mass="7251">MVKAAFTRYGNDPFSLRWHDRRHDPATTPLPALAPRAGDGQRERRRCRIASHRRLKTTGRLR</sequence>
<evidence type="ECO:0000313" key="2">
    <source>
        <dbReference type="EMBL" id="TVV76351.1"/>
    </source>
</evidence>
<feature type="compositionally biased region" description="Low complexity" evidence="1">
    <location>
        <begin position="26"/>
        <end position="37"/>
    </location>
</feature>
<proteinExistence type="predicted"/>